<dbReference type="PANTHER" id="PTHR45527:SF1">
    <property type="entry name" value="FATTY ACID SYNTHASE"/>
    <property type="match status" value="1"/>
</dbReference>
<comment type="cofactor">
    <cofactor evidence="1">
        <name>pantetheine 4'-phosphate</name>
        <dbReference type="ChEBI" id="CHEBI:47942"/>
    </cofactor>
</comment>
<dbReference type="InterPro" id="IPR020806">
    <property type="entry name" value="PKS_PP-bd"/>
</dbReference>
<dbReference type="Gene3D" id="3.30.70.250">
    <property type="entry name" value="Malonyl-CoA ACP transacylase, ACP-binding"/>
    <property type="match status" value="1"/>
</dbReference>
<dbReference type="Pfam" id="PF00698">
    <property type="entry name" value="Acyl_transf_1"/>
    <property type="match status" value="1"/>
</dbReference>
<feature type="domain" description="Carrier" evidence="7">
    <location>
        <begin position="1984"/>
        <end position="2012"/>
    </location>
</feature>
<proteinExistence type="inferred from homology"/>
<evidence type="ECO:0000256" key="4">
    <source>
        <dbReference type="ARBA" id="ARBA00022679"/>
    </source>
</evidence>
<dbReference type="InterPro" id="IPR016035">
    <property type="entry name" value="Acyl_Trfase/lysoPLipase"/>
</dbReference>
<dbReference type="InterPro" id="IPR023213">
    <property type="entry name" value="CAT-like_dom_sf"/>
</dbReference>
<dbReference type="Gene3D" id="2.30.38.10">
    <property type="entry name" value="Luciferase, Domain 3"/>
    <property type="match status" value="1"/>
</dbReference>
<dbReference type="Gene3D" id="3.40.50.980">
    <property type="match status" value="2"/>
</dbReference>
<dbReference type="InterPro" id="IPR014043">
    <property type="entry name" value="Acyl_transferase_dom"/>
</dbReference>
<dbReference type="PROSITE" id="PS00455">
    <property type="entry name" value="AMP_BINDING"/>
    <property type="match status" value="1"/>
</dbReference>
<keyword evidence="4" id="KW-0808">Transferase</keyword>
<dbReference type="Pfam" id="PF13193">
    <property type="entry name" value="AMP-binding_C"/>
    <property type="match status" value="1"/>
</dbReference>
<dbReference type="CDD" id="cd00833">
    <property type="entry name" value="PKS"/>
    <property type="match status" value="1"/>
</dbReference>
<dbReference type="InterPro" id="IPR014031">
    <property type="entry name" value="Ketoacyl_synth_C"/>
</dbReference>
<feature type="compositionally biased region" description="Pro residues" evidence="6">
    <location>
        <begin position="884"/>
        <end position="896"/>
    </location>
</feature>
<dbReference type="SMART" id="SM00825">
    <property type="entry name" value="PKS_KS"/>
    <property type="match status" value="1"/>
</dbReference>
<dbReference type="Pfam" id="PF00550">
    <property type="entry name" value="PP-binding"/>
    <property type="match status" value="1"/>
</dbReference>
<dbReference type="Pfam" id="PF00501">
    <property type="entry name" value="AMP-binding"/>
    <property type="match status" value="1"/>
</dbReference>
<dbReference type="PROSITE" id="PS00012">
    <property type="entry name" value="PHOSPHOPANTETHEINE"/>
    <property type="match status" value="1"/>
</dbReference>
<dbReference type="PROSITE" id="PS52004">
    <property type="entry name" value="KS3_2"/>
    <property type="match status" value="1"/>
</dbReference>
<evidence type="ECO:0000313" key="10">
    <source>
        <dbReference type="Proteomes" id="UP000664052"/>
    </source>
</evidence>
<dbReference type="InterPro" id="IPR000873">
    <property type="entry name" value="AMP-dep_synth/lig_dom"/>
</dbReference>
<dbReference type="Gene3D" id="3.30.300.30">
    <property type="match status" value="1"/>
</dbReference>
<organism evidence="9 10">
    <name type="scientific">Corallococcus macrosporus</name>
    <dbReference type="NCBI Taxonomy" id="35"/>
    <lineage>
        <taxon>Bacteria</taxon>
        <taxon>Pseudomonadati</taxon>
        <taxon>Myxococcota</taxon>
        <taxon>Myxococcia</taxon>
        <taxon>Myxococcales</taxon>
        <taxon>Cystobacterineae</taxon>
        <taxon>Myxococcaceae</taxon>
        <taxon>Corallococcus</taxon>
    </lineage>
</organism>
<protein>
    <submittedName>
        <fullName evidence="9">Amino acid adenylation domain-containing protein</fullName>
    </submittedName>
</protein>
<evidence type="ECO:0000259" key="7">
    <source>
        <dbReference type="PROSITE" id="PS50075"/>
    </source>
</evidence>
<dbReference type="Gene3D" id="3.40.366.10">
    <property type="entry name" value="Malonyl-Coenzyme A Acyl Carrier Protein, domain 2"/>
    <property type="match status" value="1"/>
</dbReference>
<evidence type="ECO:0000259" key="8">
    <source>
        <dbReference type="PROSITE" id="PS52004"/>
    </source>
</evidence>
<dbReference type="InterPro" id="IPR016039">
    <property type="entry name" value="Thiolase-like"/>
</dbReference>
<evidence type="ECO:0000256" key="6">
    <source>
        <dbReference type="SAM" id="MobiDB-lite"/>
    </source>
</evidence>
<feature type="domain" description="Carrier" evidence="7">
    <location>
        <begin position="921"/>
        <end position="996"/>
    </location>
</feature>
<dbReference type="Pfam" id="PF22621">
    <property type="entry name" value="CurL-like_PKS_C"/>
    <property type="match status" value="1"/>
</dbReference>
<dbReference type="Pfam" id="PF02801">
    <property type="entry name" value="Ketoacyl-synt_C"/>
    <property type="match status" value="1"/>
</dbReference>
<dbReference type="InterPro" id="IPR001242">
    <property type="entry name" value="Condensation_dom"/>
</dbReference>
<dbReference type="Gene3D" id="3.30.559.30">
    <property type="entry name" value="Nonribosomal peptide synthetase, condensation domain"/>
    <property type="match status" value="1"/>
</dbReference>
<dbReference type="InterPro" id="IPR016036">
    <property type="entry name" value="Malonyl_transacylase_ACP-bd"/>
</dbReference>
<dbReference type="InterPro" id="IPR025110">
    <property type="entry name" value="AMP-bd_C"/>
</dbReference>
<feature type="region of interest" description="Disordered" evidence="6">
    <location>
        <begin position="876"/>
        <end position="921"/>
    </location>
</feature>
<dbReference type="SMART" id="SM00823">
    <property type="entry name" value="PKS_PP"/>
    <property type="match status" value="1"/>
</dbReference>
<evidence type="ECO:0000256" key="3">
    <source>
        <dbReference type="ARBA" id="ARBA00022553"/>
    </source>
</evidence>
<dbReference type="SMART" id="SM00827">
    <property type="entry name" value="PKS_AT"/>
    <property type="match status" value="1"/>
</dbReference>
<dbReference type="SUPFAM" id="SSF55048">
    <property type="entry name" value="Probable ACP-binding domain of malonyl-CoA ACP transacylase"/>
    <property type="match status" value="1"/>
</dbReference>
<dbReference type="Gene3D" id="1.10.1200.10">
    <property type="entry name" value="ACP-like"/>
    <property type="match status" value="2"/>
</dbReference>
<feature type="non-terminal residue" evidence="9">
    <location>
        <position position="2012"/>
    </location>
</feature>
<evidence type="ECO:0000256" key="1">
    <source>
        <dbReference type="ARBA" id="ARBA00001957"/>
    </source>
</evidence>
<dbReference type="SUPFAM" id="SSF56801">
    <property type="entry name" value="Acetyl-CoA synthetase-like"/>
    <property type="match status" value="1"/>
</dbReference>
<feature type="domain" description="Ketosynthase family 3 (KS3)" evidence="8">
    <location>
        <begin position="5"/>
        <end position="433"/>
    </location>
</feature>
<dbReference type="InterPro" id="IPR009081">
    <property type="entry name" value="PP-bd_ACP"/>
</dbReference>
<keyword evidence="2" id="KW-0596">Phosphopantetheine</keyword>
<dbReference type="CDD" id="cd12117">
    <property type="entry name" value="A_NRPS_Srf_like"/>
    <property type="match status" value="1"/>
</dbReference>
<dbReference type="InterPro" id="IPR020841">
    <property type="entry name" value="PKS_Beta-ketoAc_synthase_dom"/>
</dbReference>
<dbReference type="InterPro" id="IPR014030">
    <property type="entry name" value="Ketoacyl_synth_N"/>
</dbReference>
<dbReference type="Gene3D" id="3.30.70.3290">
    <property type="match status" value="1"/>
</dbReference>
<dbReference type="EMBL" id="JAFIMU010000012">
    <property type="protein sequence ID" value="MBN8232598.1"/>
    <property type="molecule type" value="Genomic_DNA"/>
</dbReference>
<evidence type="ECO:0000313" key="9">
    <source>
        <dbReference type="EMBL" id="MBN8232598.1"/>
    </source>
</evidence>
<dbReference type="Pfam" id="PF00109">
    <property type="entry name" value="ketoacyl-synt"/>
    <property type="match status" value="1"/>
</dbReference>
<dbReference type="InterPro" id="IPR045851">
    <property type="entry name" value="AMP-bd_C_sf"/>
</dbReference>
<name>A0ABS3DMU3_9BACT</name>
<keyword evidence="3" id="KW-0597">Phosphoprotein</keyword>
<dbReference type="SUPFAM" id="SSF53901">
    <property type="entry name" value="Thiolase-like"/>
    <property type="match status" value="1"/>
</dbReference>
<reference evidence="9 10" key="1">
    <citation type="submission" date="2021-02" db="EMBL/GenBank/DDBJ databases">
        <title>De Novo genome assembly of isolated myxobacteria.</title>
        <authorList>
            <person name="Stevens D.C."/>
        </authorList>
    </citation>
    <scope>NUCLEOTIDE SEQUENCE [LARGE SCALE GENOMIC DNA]</scope>
    <source>
        <strain evidence="9 10">ATCC 29039</strain>
    </source>
</reference>
<gene>
    <name evidence="9" type="ORF">JYK02_34280</name>
</gene>
<dbReference type="InterPro" id="IPR020845">
    <property type="entry name" value="AMP-binding_CS"/>
</dbReference>
<dbReference type="SUPFAM" id="SSF47336">
    <property type="entry name" value="ACP-like"/>
    <property type="match status" value="1"/>
</dbReference>
<comment type="caution">
    <text evidence="9">The sequence shown here is derived from an EMBL/GenBank/DDBJ whole genome shotgun (WGS) entry which is preliminary data.</text>
</comment>
<dbReference type="Pfam" id="PF00668">
    <property type="entry name" value="Condensation"/>
    <property type="match status" value="1"/>
</dbReference>
<accession>A0ABS3DMU3</accession>
<dbReference type="PANTHER" id="PTHR45527">
    <property type="entry name" value="NONRIBOSOMAL PEPTIDE SYNTHETASE"/>
    <property type="match status" value="1"/>
</dbReference>
<dbReference type="SUPFAM" id="SSF52777">
    <property type="entry name" value="CoA-dependent acyltransferases"/>
    <property type="match status" value="2"/>
</dbReference>
<dbReference type="RefSeq" id="WP_207057132.1">
    <property type="nucleotide sequence ID" value="NZ_JAFIMU010000012.1"/>
</dbReference>
<sequence>MSRTGTEIAIIGIAGHYPRSARVQDFWRQVREGTELVSFFTPEELLAKGVPAEQVKHPKFVRAAAFLEDMERFDAAFFGIPPREAALLDPQHRHFLECAWEALEDAGYNPQGVPGRVGVYAGAAMDTYLLYNLMRNPVALATDPLQLQLANDKDYLTTRVSYKLNLRGPSHLVQSACSSSLVATHVACQALLNEECDVALVGGASVLVHTRHGYQHTDGGVASVDGHCRSFDADASGTLFGSGVGCVVLKPLDRALADGDTVHAIILGTAINNDGSQKVGFTAPSLEGVSEVVQEALANAGVEPDTIGYVEAHGTATRLGDPIELQGLTRAWRRSTKRKQFCALGSVKSNVGHLDAASGVTGLIKVALALRDRVLPPSLHFQRPNPALELPDSPFFVNDRPRVWEAPAHDAPRRAAVSSLGIGGTNAHVILEEPPREQAAPADEPYQLLPLSARSPGALGRATERLAAHLEEQPELSLADAAYTLQTGRQHFAHRRFTVARDGQDALAALSTPERMPTRQQAAGRPPVAFLFSGQGSQYAGMAAHLHRREPVFREHFDRCAERVRALRGVDLRVLVLEGGAESDARLKATEWAQPALFAVEYAMARLLMAWGVRPAVLLGHSLGEYVAACLAGVFSLEDALALVCERGRLMGSLPAGAMSAVPLSEETLTPLLGADLALAAVNAPGRCVVAGPTQAVEAFERTLEARGQKARRLHTSHAFHSAMMDPILEPFTRAVRAVKLQAPQVEVLSNLTGAPLTAAEATDPAYWARHLRGAVRFSQGVRALLSRQDLVALEVGPGNALTTFALQHPERAPGVVVAPTLPHALERERGVPVLLEAVGRAWLSGVDVDWTAFQKRARRRRVSLPTYPFERQRHWLEPMPGAGGPPPGGSAPVPTPEDSGAQDTGASAGALAEAGTVSAPPRDALEQELSELWGRLLGFEQVGIHDDFFELGGDSVIGLQVLGALRSRWGDALAVRDLFEAPTVARFAQRLRERVRPQAPSPSPSMPALPALDVGPREGPAPLSFAQQRLWFLDQLSPGSATYNLPAVLRVEGALDVEALRRALDALVRRHEALRTTFPLEGDQAVQSIHPPAPVPLTLVDLGARPDGDAEAHRRVLEELGRPFDLARGPLLRATLLRLDGARHVLALVMHHIVSDGWSMGVLVRELAALYLGFRAGGVPELPALPVQAADWALWQRRWLGANDALAAQLDWWRQELTGAPAALELPTDFPRPPVQSFQGATVPLHLPPPLAEAVKERARQQGATPFMVLLAAWYALLHRYSGQDDIVVGSPIAGRRFPELEGLIGFFVNTLALRARPGQAASFRALVDAVRDTTLGAYAHQDVPFERLVEELQPARDAGRPPLFQVFFAQQNAPQGALEVPGLKLAPVDLDPGTAKFDLEVSLIPAPDGFRGTLTYSTGLYTAATAERLAGHLRVLLEGALATPDAPLATLPWLSPAERAQVLEGFNATDADYPADTCLHTLVERQAALRPDAVAVESGDERLTYAGLEAEANRLAHHLRSLGVGPDVPVALCLERTPALVVTLLAILKAGGAYVPLDASYPAQRLEHMLEDSGARVLVTTRELDAKLPPARDVRRVHAEDRAAWAGLPATPPAPGVGARNLAYIVFTSGSTGRPKGVAVEHRSLQRLLHAPRYAHLGPEETFLLIAPVSFDASVLELWGPLAFGGRLVLFPAGGSPSDLDLLADVLVRHQVTTLHLTAGLFSQVVDLRPDCLGGLRQLLTGGDVVSAPHVRRVLEARGLPVTACYGPTEATLFTSCFRMTRPEQPGDAVPIGQPLSNTRVYLLDAGLRPVPVGVPGELFVGGPGVARGYVGRPELTAERFVPDPFSPGAGGRLYRTGDQARWRAEGVLEFLGRADQQVKVRGFRVELAEVEAALRSGPGVREAVAVVREDAPGDKRLVGYVVAPEGDLSVLRAHLQRRLPEYMVPSALVPLEALPLTANAKVDRKALPAPGDAPASHAFVAPRTPTEARMAALLAEVLGVPRLGATDDF</sequence>
<dbReference type="Gene3D" id="3.30.559.10">
    <property type="entry name" value="Chloramphenicol acetyltransferase-like domain"/>
    <property type="match status" value="1"/>
</dbReference>
<dbReference type="CDD" id="cd19531">
    <property type="entry name" value="LCL_NRPS-like"/>
    <property type="match status" value="1"/>
</dbReference>
<dbReference type="PROSITE" id="PS50075">
    <property type="entry name" value="CARRIER"/>
    <property type="match status" value="2"/>
</dbReference>
<keyword evidence="10" id="KW-1185">Reference proteome</keyword>
<dbReference type="Proteomes" id="UP000664052">
    <property type="component" value="Unassembled WGS sequence"/>
</dbReference>
<comment type="similarity">
    <text evidence="5">In the C-terminal section; belongs to the NRP synthetase family.</text>
</comment>
<evidence type="ECO:0000256" key="5">
    <source>
        <dbReference type="ARBA" id="ARBA00029443"/>
    </source>
</evidence>
<dbReference type="InterPro" id="IPR010071">
    <property type="entry name" value="AA_adenyl_dom"/>
</dbReference>
<dbReference type="SUPFAM" id="SSF52151">
    <property type="entry name" value="FabD/lysophospholipase-like"/>
    <property type="match status" value="1"/>
</dbReference>
<dbReference type="NCBIfam" id="TIGR01733">
    <property type="entry name" value="AA-adenyl-dom"/>
    <property type="match status" value="1"/>
</dbReference>
<evidence type="ECO:0000256" key="2">
    <source>
        <dbReference type="ARBA" id="ARBA00022450"/>
    </source>
</evidence>
<dbReference type="InterPro" id="IPR006162">
    <property type="entry name" value="Ppantetheine_attach_site"/>
</dbReference>
<dbReference type="InterPro" id="IPR001227">
    <property type="entry name" value="Ac_transferase_dom_sf"/>
</dbReference>
<dbReference type="InterPro" id="IPR036736">
    <property type="entry name" value="ACP-like_sf"/>
</dbReference>
<dbReference type="Gene3D" id="3.40.47.10">
    <property type="match status" value="1"/>
</dbReference>